<evidence type="ECO:0000313" key="3">
    <source>
        <dbReference type="EMBL" id="RRJ92540.1"/>
    </source>
</evidence>
<dbReference type="PANTHER" id="PTHR33446">
    <property type="entry name" value="PROTEIN TONB-RELATED"/>
    <property type="match status" value="1"/>
</dbReference>
<dbReference type="AlphaFoldDB" id="A0A3P3WBX4"/>
<dbReference type="GO" id="GO:0098797">
    <property type="term" value="C:plasma membrane protein complex"/>
    <property type="evidence" value="ECO:0007669"/>
    <property type="project" value="TreeGrafter"/>
</dbReference>
<reference evidence="3 4" key="1">
    <citation type="submission" date="2018-11" db="EMBL/GenBank/DDBJ databases">
        <title>Flavobacterium sp. nov., YIM 102600 draft genome.</title>
        <authorList>
            <person name="Li G."/>
            <person name="Jiang Y."/>
        </authorList>
    </citation>
    <scope>NUCLEOTIDE SEQUENCE [LARGE SCALE GENOMIC DNA]</scope>
    <source>
        <strain evidence="3 4">YIM 102600</strain>
    </source>
</reference>
<feature type="transmembrane region" description="Helical" evidence="1">
    <location>
        <begin position="35"/>
        <end position="56"/>
    </location>
</feature>
<dbReference type="Pfam" id="PF03544">
    <property type="entry name" value="TonB_C"/>
    <property type="match status" value="1"/>
</dbReference>
<dbReference type="SUPFAM" id="SSF74653">
    <property type="entry name" value="TolA/TonB C-terminal domain"/>
    <property type="match status" value="1"/>
</dbReference>
<keyword evidence="1" id="KW-0812">Transmembrane</keyword>
<evidence type="ECO:0000259" key="2">
    <source>
        <dbReference type="Pfam" id="PF03544"/>
    </source>
</evidence>
<dbReference type="GO" id="GO:0055085">
    <property type="term" value="P:transmembrane transport"/>
    <property type="evidence" value="ECO:0007669"/>
    <property type="project" value="InterPro"/>
</dbReference>
<proteinExistence type="predicted"/>
<evidence type="ECO:0000256" key="1">
    <source>
        <dbReference type="SAM" id="Phobius"/>
    </source>
</evidence>
<dbReference type="InterPro" id="IPR037682">
    <property type="entry name" value="TonB_C"/>
</dbReference>
<comment type="caution">
    <text evidence="3">The sequence shown here is derived from an EMBL/GenBank/DDBJ whole genome shotgun (WGS) entry which is preliminary data.</text>
</comment>
<dbReference type="Proteomes" id="UP000271937">
    <property type="component" value="Unassembled WGS sequence"/>
</dbReference>
<keyword evidence="4" id="KW-1185">Reference proteome</keyword>
<feature type="domain" description="TonB C-terminal" evidence="2">
    <location>
        <begin position="218"/>
        <end position="276"/>
    </location>
</feature>
<dbReference type="GO" id="GO:0031992">
    <property type="term" value="F:energy transducer activity"/>
    <property type="evidence" value="ECO:0007669"/>
    <property type="project" value="TreeGrafter"/>
</dbReference>
<dbReference type="EMBL" id="RQVR01000005">
    <property type="protein sequence ID" value="RRJ92540.1"/>
    <property type="molecule type" value="Genomic_DNA"/>
</dbReference>
<gene>
    <name evidence="3" type="ORF">EG849_06045</name>
</gene>
<accession>A0A3P3WBX4</accession>
<dbReference type="InterPro" id="IPR051045">
    <property type="entry name" value="TonB-dependent_transducer"/>
</dbReference>
<protein>
    <recommendedName>
        <fullName evidence="2">TonB C-terminal domain-containing protein</fullName>
    </recommendedName>
</protein>
<dbReference type="PANTHER" id="PTHR33446:SF2">
    <property type="entry name" value="PROTEIN TONB"/>
    <property type="match status" value="1"/>
</dbReference>
<keyword evidence="1" id="KW-0472">Membrane</keyword>
<evidence type="ECO:0000313" key="4">
    <source>
        <dbReference type="Proteomes" id="UP000271937"/>
    </source>
</evidence>
<keyword evidence="1" id="KW-1133">Transmembrane helix</keyword>
<dbReference type="Gene3D" id="3.30.1150.10">
    <property type="match status" value="1"/>
</dbReference>
<organism evidence="3 4">
    <name type="scientific">Flavobacterium macacae</name>
    <dbReference type="NCBI Taxonomy" id="2488993"/>
    <lineage>
        <taxon>Bacteria</taxon>
        <taxon>Pseudomonadati</taxon>
        <taxon>Bacteroidota</taxon>
        <taxon>Flavobacteriia</taxon>
        <taxon>Flavobacteriales</taxon>
        <taxon>Flavobacteriaceae</taxon>
        <taxon>Flavobacterium</taxon>
    </lineage>
</organism>
<sequence length="282" mass="30371">MSNLNVFNHSWNEIVFEGRNKEYGAYQLRQENPKITLLALFYGTIVCGLLVSIPLISNLMKEDVAIIPETEYVLPKVVDVLLLSKLPEVTPETKNAQAQPEKSSVKETKFVKPIMTTNTTAIAEIPPLDLKETLKTGAVDNPGDDAGAIALGQGTIDGTGKKPVDDIAKTSGEAGGGIVGNFGLDSSPEFPGGIKRFTETFVSKFKTPDVSDAMTMKIFVSFVVETDGSLSNIKVAKDPGYGLGNEAIRALKSIKTKWKPGIQNGKAVRVSYNLPISVVLKN</sequence>
<dbReference type="RefSeq" id="WP_125012181.1">
    <property type="nucleotide sequence ID" value="NZ_RQVR01000005.1"/>
</dbReference>
<name>A0A3P3WBX4_9FLAO</name>
<dbReference type="OrthoDB" id="1095452at2"/>